<dbReference type="PANTHER" id="PTHR33154:SF33">
    <property type="entry name" value="TRANSCRIPTIONAL REPRESSOR SDPR"/>
    <property type="match status" value="1"/>
</dbReference>
<dbReference type="PRINTS" id="PR00778">
    <property type="entry name" value="HTHARSR"/>
</dbReference>
<dbReference type="Gene3D" id="1.10.10.10">
    <property type="entry name" value="Winged helix-like DNA-binding domain superfamily/Winged helix DNA-binding domain"/>
    <property type="match status" value="1"/>
</dbReference>
<evidence type="ECO:0000313" key="6">
    <source>
        <dbReference type="Proteomes" id="UP000177309"/>
    </source>
</evidence>
<dbReference type="SMART" id="SM00418">
    <property type="entry name" value="HTH_ARSR"/>
    <property type="match status" value="1"/>
</dbReference>
<dbReference type="InterPro" id="IPR036388">
    <property type="entry name" value="WH-like_DNA-bd_sf"/>
</dbReference>
<proteinExistence type="predicted"/>
<dbReference type="InterPro" id="IPR051081">
    <property type="entry name" value="HTH_MetalResp_TranReg"/>
</dbReference>
<dbReference type="NCBIfam" id="NF033788">
    <property type="entry name" value="HTH_metalloreg"/>
    <property type="match status" value="1"/>
</dbReference>
<dbReference type="SUPFAM" id="SSF46785">
    <property type="entry name" value="Winged helix' DNA-binding domain"/>
    <property type="match status" value="1"/>
</dbReference>
<dbReference type="InterPro" id="IPR001845">
    <property type="entry name" value="HTH_ArsR_DNA-bd_dom"/>
</dbReference>
<dbReference type="PANTHER" id="PTHR33154">
    <property type="entry name" value="TRANSCRIPTIONAL REGULATOR, ARSR FAMILY"/>
    <property type="match status" value="1"/>
</dbReference>
<gene>
    <name evidence="5" type="ORF">A2462_07625</name>
</gene>
<evidence type="ECO:0000256" key="2">
    <source>
        <dbReference type="ARBA" id="ARBA00023125"/>
    </source>
</evidence>
<dbReference type="CDD" id="cd00090">
    <property type="entry name" value="HTH_ARSR"/>
    <property type="match status" value="1"/>
</dbReference>
<dbReference type="GO" id="GO:0003700">
    <property type="term" value="F:DNA-binding transcription factor activity"/>
    <property type="evidence" value="ECO:0007669"/>
    <property type="project" value="InterPro"/>
</dbReference>
<dbReference type="GO" id="GO:0003677">
    <property type="term" value="F:DNA binding"/>
    <property type="evidence" value="ECO:0007669"/>
    <property type="project" value="UniProtKB-KW"/>
</dbReference>
<name>A0A1F4TMY5_UNCSA</name>
<dbReference type="InterPro" id="IPR011991">
    <property type="entry name" value="ArsR-like_HTH"/>
</dbReference>
<accession>A0A1F4TMY5</accession>
<dbReference type="EMBL" id="MEUI01000025">
    <property type="protein sequence ID" value="OGC33967.1"/>
    <property type="molecule type" value="Genomic_DNA"/>
</dbReference>
<evidence type="ECO:0000256" key="3">
    <source>
        <dbReference type="ARBA" id="ARBA00023163"/>
    </source>
</evidence>
<reference evidence="5 6" key="1">
    <citation type="journal article" date="2016" name="Nat. Commun.">
        <title>Thousands of microbial genomes shed light on interconnected biogeochemical processes in an aquifer system.</title>
        <authorList>
            <person name="Anantharaman K."/>
            <person name="Brown C.T."/>
            <person name="Hug L.A."/>
            <person name="Sharon I."/>
            <person name="Castelle C.J."/>
            <person name="Probst A.J."/>
            <person name="Thomas B.C."/>
            <person name="Singh A."/>
            <person name="Wilkins M.J."/>
            <person name="Karaoz U."/>
            <person name="Brodie E.L."/>
            <person name="Williams K.H."/>
            <person name="Hubbard S.S."/>
            <person name="Banfield J.F."/>
        </authorList>
    </citation>
    <scope>NUCLEOTIDE SEQUENCE [LARGE SCALE GENOMIC DNA]</scope>
</reference>
<dbReference type="Pfam" id="PF01022">
    <property type="entry name" value="HTH_5"/>
    <property type="match status" value="1"/>
</dbReference>
<evidence type="ECO:0000256" key="1">
    <source>
        <dbReference type="ARBA" id="ARBA00023015"/>
    </source>
</evidence>
<protein>
    <recommendedName>
        <fullName evidence="4">HTH arsR-type domain-containing protein</fullName>
    </recommendedName>
</protein>
<evidence type="ECO:0000259" key="4">
    <source>
        <dbReference type="PROSITE" id="PS50987"/>
    </source>
</evidence>
<dbReference type="InterPro" id="IPR036390">
    <property type="entry name" value="WH_DNA-bd_sf"/>
</dbReference>
<organism evidence="5 6">
    <name type="scientific">candidate division WOR-1 bacterium RIFOXYC2_FULL_41_25</name>
    <dbReference type="NCBI Taxonomy" id="1802586"/>
    <lineage>
        <taxon>Bacteria</taxon>
        <taxon>Bacillati</taxon>
        <taxon>Saganbacteria</taxon>
    </lineage>
</organism>
<feature type="domain" description="HTH arsR-type" evidence="4">
    <location>
        <begin position="7"/>
        <end position="99"/>
    </location>
</feature>
<dbReference type="PROSITE" id="PS50987">
    <property type="entry name" value="HTH_ARSR_2"/>
    <property type="match status" value="1"/>
</dbReference>
<keyword evidence="3" id="KW-0804">Transcription</keyword>
<comment type="caution">
    <text evidence="5">The sequence shown here is derived from an EMBL/GenBank/DDBJ whole genome shotgun (WGS) entry which is preliminary data.</text>
</comment>
<keyword evidence="1" id="KW-0805">Transcription regulation</keyword>
<dbReference type="Proteomes" id="UP000177309">
    <property type="component" value="Unassembled WGS sequence"/>
</dbReference>
<dbReference type="AlphaFoldDB" id="A0A1F4TMY5"/>
<sequence>MVYKNKCCRADLGPIAKTLRVISEPSRLKILCLLKEGERCVCEIQEQLSQKHNLVCHHLKTLVKLGLLKPRKQSGFTYYGLNHSKYKAMVAAITGLLRR</sequence>
<keyword evidence="2" id="KW-0238">DNA-binding</keyword>
<evidence type="ECO:0000313" key="5">
    <source>
        <dbReference type="EMBL" id="OGC33967.1"/>
    </source>
</evidence>